<dbReference type="EMBL" id="NFLW01000047">
    <property type="protein sequence ID" value="OUQ63351.1"/>
    <property type="molecule type" value="Genomic_DNA"/>
</dbReference>
<dbReference type="Proteomes" id="UP000183040">
    <property type="component" value="Unassembled WGS sequence"/>
</dbReference>
<accession>A0A174FXU1</accession>
<reference evidence="9" key="3">
    <citation type="journal article" date="2018" name="BMC Genomics">
        <title>Whole genome sequencing and function prediction of 133 gut anaerobes isolated from chicken caecum in pure cultures.</title>
        <authorList>
            <person name="Medvecky M."/>
            <person name="Cejkova D."/>
            <person name="Polansky O."/>
            <person name="Karasova D."/>
            <person name="Kubasova T."/>
            <person name="Cizek A."/>
            <person name="Rychlik I."/>
        </authorList>
    </citation>
    <scope>NUCLEOTIDE SEQUENCE</scope>
    <source>
        <strain evidence="9">An109</strain>
    </source>
</reference>
<dbReference type="Pfam" id="PF04773">
    <property type="entry name" value="FecR"/>
    <property type="match status" value="1"/>
</dbReference>
<evidence type="ECO:0000313" key="11">
    <source>
        <dbReference type="EMBL" id="RHL38828.1"/>
    </source>
</evidence>
<dbReference type="AlphaFoldDB" id="A0A174FXU1"/>
<dbReference type="Proteomes" id="UP000471447">
    <property type="component" value="Unassembled WGS sequence"/>
</dbReference>
<gene>
    <name evidence="9" type="ORF">B5E52_19230</name>
    <name evidence="11" type="ORF">DW027_08755</name>
    <name evidence="10" type="ORF">DXD03_01455</name>
    <name evidence="6" type="ORF">GA398_01950</name>
    <name evidence="5" type="ORF">GA560_02070</name>
    <name evidence="4" type="ORF">GA574_19275</name>
    <name evidence="7" type="ORF">GAZ26_03585</name>
    <name evidence="8" type="ORF">LD004_06930</name>
    <name evidence="12" type="ORF">SAMN04487924_11113</name>
    <name evidence="13" type="ORF">SAMN05216250_10268</name>
</gene>
<dbReference type="EMBL" id="WDES01000039">
    <property type="protein sequence ID" value="KAB6083802.1"/>
    <property type="molecule type" value="Genomic_DNA"/>
</dbReference>
<dbReference type="Pfam" id="PF16344">
    <property type="entry name" value="FecR_C"/>
    <property type="match status" value="1"/>
</dbReference>
<dbReference type="Proteomes" id="UP000435059">
    <property type="component" value="Unassembled WGS sequence"/>
</dbReference>
<dbReference type="GO" id="GO:0016989">
    <property type="term" value="F:sigma factor antagonist activity"/>
    <property type="evidence" value="ECO:0007669"/>
    <property type="project" value="TreeGrafter"/>
</dbReference>
<proteinExistence type="predicted"/>
<dbReference type="EMBL" id="FNRP01000011">
    <property type="protein sequence ID" value="SEA69967.1"/>
    <property type="molecule type" value="Genomic_DNA"/>
</dbReference>
<dbReference type="Proteomes" id="UP000284495">
    <property type="component" value="Unassembled WGS sequence"/>
</dbReference>
<feature type="domain" description="FecR protein" evidence="2">
    <location>
        <begin position="120"/>
        <end position="209"/>
    </location>
</feature>
<reference evidence="8" key="6">
    <citation type="submission" date="2023-08" db="EMBL/GenBank/DDBJ databases">
        <title>Mucin Metabolism Genes Underlie the Key Renovations of Bacteroides xylanisolvens Genomes in Captive Great Apes.</title>
        <authorList>
            <person name="Nishida A.H."/>
        </authorList>
    </citation>
    <scope>NUCLEOTIDE SEQUENCE</scope>
    <source>
        <strain evidence="8">P13.H9</strain>
    </source>
</reference>
<dbReference type="EMBL" id="QROO01000009">
    <property type="protein sequence ID" value="RHL38828.1"/>
    <property type="molecule type" value="Genomic_DNA"/>
</dbReference>
<evidence type="ECO:0000313" key="16">
    <source>
        <dbReference type="Proteomes" id="UP000196036"/>
    </source>
</evidence>
<evidence type="ECO:0000313" key="20">
    <source>
        <dbReference type="Proteomes" id="UP000435059"/>
    </source>
</evidence>
<evidence type="ECO:0000313" key="6">
    <source>
        <dbReference type="EMBL" id="KAB6150030.1"/>
    </source>
</evidence>
<evidence type="ECO:0000313" key="17">
    <source>
        <dbReference type="Proteomes" id="UP000261210"/>
    </source>
</evidence>
<evidence type="ECO:0000313" key="8">
    <source>
        <dbReference type="EMBL" id="MCA4703347.1"/>
    </source>
</evidence>
<dbReference type="InterPro" id="IPR006860">
    <property type="entry name" value="FecR"/>
</dbReference>
<reference evidence="16" key="2">
    <citation type="submission" date="2017-04" db="EMBL/GenBank/DDBJ databases">
        <title>Function of individual gut microbiota members based on whole genome sequencing of pure cultures obtained from chicken caecum.</title>
        <authorList>
            <person name="Medvecky M."/>
            <person name="Cejkova D."/>
            <person name="Polansky O."/>
            <person name="Karasova D."/>
            <person name="Kubasova T."/>
            <person name="Cizek A."/>
            <person name="Rychlik I."/>
        </authorList>
    </citation>
    <scope>NUCLEOTIDE SEQUENCE [LARGE SCALE GENOMIC DNA]</scope>
    <source>
        <strain evidence="16">An109</strain>
    </source>
</reference>
<dbReference type="Proteomes" id="UP000183766">
    <property type="component" value="Unassembled WGS sequence"/>
</dbReference>
<dbReference type="EMBL" id="WDCG01000002">
    <property type="protein sequence ID" value="KAB6427431.1"/>
    <property type="molecule type" value="Genomic_DNA"/>
</dbReference>
<dbReference type="RefSeq" id="WP_004313561.1">
    <property type="nucleotide sequence ID" value="NZ_BAABZH010000002.1"/>
</dbReference>
<reference evidence="14 15" key="1">
    <citation type="submission" date="2016-10" db="EMBL/GenBank/DDBJ databases">
        <authorList>
            <person name="de Groot N.N."/>
        </authorList>
    </citation>
    <scope>NUCLEOTIDE SEQUENCE [LARGE SCALE GENOMIC DNA]</scope>
    <source>
        <strain evidence="13 15">NLAE-zl-C202</strain>
        <strain evidence="12 14">NLAE-zl-G339</strain>
    </source>
</reference>
<dbReference type="Gene3D" id="2.60.120.1440">
    <property type="match status" value="1"/>
</dbReference>
<name>A0A174FXU1_9BACE</name>
<evidence type="ECO:0000313" key="18">
    <source>
        <dbReference type="Proteomes" id="UP000284495"/>
    </source>
</evidence>
<keyword evidence="1" id="KW-0812">Transmembrane</keyword>
<evidence type="ECO:0000259" key="3">
    <source>
        <dbReference type="Pfam" id="PF16344"/>
    </source>
</evidence>
<evidence type="ECO:0000256" key="1">
    <source>
        <dbReference type="SAM" id="Phobius"/>
    </source>
</evidence>
<evidence type="ECO:0000313" key="10">
    <source>
        <dbReference type="EMBL" id="RGK67414.1"/>
    </source>
</evidence>
<dbReference type="Proteomes" id="UP000261210">
    <property type="component" value="Unassembled WGS sequence"/>
</dbReference>
<dbReference type="Proteomes" id="UP000434604">
    <property type="component" value="Unassembled WGS sequence"/>
</dbReference>
<keyword evidence="1" id="KW-0472">Membrane</keyword>
<protein>
    <submittedName>
        <fullName evidence="9">Anti-sigma factor</fullName>
    </submittedName>
    <submittedName>
        <fullName evidence="4">DUF4974 domain-containing protein</fullName>
    </submittedName>
    <submittedName>
        <fullName evidence="12">FecR family protein</fullName>
    </submittedName>
</protein>
<dbReference type="InterPro" id="IPR012373">
    <property type="entry name" value="Ferrdict_sens_TM"/>
</dbReference>
<reference evidence="19 20" key="5">
    <citation type="journal article" date="2019" name="Nat. Med.">
        <title>A library of human gut bacterial isolates paired with longitudinal multiomics data enables mechanistic microbiome research.</title>
        <authorList>
            <person name="Poyet M."/>
            <person name="Groussin M."/>
            <person name="Gibbons S.M."/>
            <person name="Avila-Pacheco J."/>
            <person name="Jiang X."/>
            <person name="Kearney S.M."/>
            <person name="Perrotta A.R."/>
            <person name="Berdy B."/>
            <person name="Zhao S."/>
            <person name="Lieberman T.D."/>
            <person name="Swanson P.K."/>
            <person name="Smith M."/>
            <person name="Roesemann S."/>
            <person name="Alexander J.E."/>
            <person name="Rich S.A."/>
            <person name="Livny J."/>
            <person name="Vlamakis H."/>
            <person name="Clish C."/>
            <person name="Bullock K."/>
            <person name="Deik A."/>
            <person name="Scott J."/>
            <person name="Pierce K.A."/>
            <person name="Xavier R.J."/>
            <person name="Alm E.J."/>
        </authorList>
    </citation>
    <scope>NUCLEOTIDE SEQUENCE [LARGE SCALE GENOMIC DNA]</scope>
    <source>
        <strain evidence="6 19">BIOML-A58</strain>
        <strain evidence="7 21">BIOML-A7</strain>
        <strain evidence="5 22">BIOML-A73</strain>
        <strain evidence="4 20">BIOML-A74</strain>
    </source>
</reference>
<dbReference type="PANTHER" id="PTHR30273:SF2">
    <property type="entry name" value="PROTEIN FECR"/>
    <property type="match status" value="1"/>
</dbReference>
<evidence type="ECO:0000313" key="14">
    <source>
        <dbReference type="Proteomes" id="UP000183040"/>
    </source>
</evidence>
<reference evidence="17 18" key="4">
    <citation type="submission" date="2018-08" db="EMBL/GenBank/DDBJ databases">
        <title>A genome reference for cultivated species of the human gut microbiota.</title>
        <authorList>
            <person name="Zou Y."/>
            <person name="Xue W."/>
            <person name="Luo G."/>
        </authorList>
    </citation>
    <scope>NUCLEOTIDE SEQUENCE [LARGE SCALE GENOMIC DNA]</scope>
    <source>
        <strain evidence="11 18">AF38-2</strain>
        <strain evidence="10 17">TF10-34</strain>
    </source>
</reference>
<evidence type="ECO:0000313" key="9">
    <source>
        <dbReference type="EMBL" id="OUQ63351.1"/>
    </source>
</evidence>
<evidence type="ECO:0000313" key="13">
    <source>
        <dbReference type="EMBL" id="SFM26222.1"/>
    </source>
</evidence>
<dbReference type="FunFam" id="2.60.120.1440:FF:000001">
    <property type="entry name" value="Putative anti-sigma factor"/>
    <property type="match status" value="1"/>
</dbReference>
<dbReference type="Proteomes" id="UP000196036">
    <property type="component" value="Unassembled WGS sequence"/>
</dbReference>
<keyword evidence="20" id="KW-1185">Reference proteome</keyword>
<dbReference type="Proteomes" id="UP001198461">
    <property type="component" value="Unassembled WGS sequence"/>
</dbReference>
<dbReference type="PANTHER" id="PTHR30273">
    <property type="entry name" value="PERIPLASMIC SIGNAL SENSOR AND SIGMA FACTOR ACTIVATOR FECR-RELATED"/>
    <property type="match status" value="1"/>
</dbReference>
<dbReference type="EMBL" id="WDER01000003">
    <property type="protein sequence ID" value="KAB6086606.1"/>
    <property type="molecule type" value="Genomic_DNA"/>
</dbReference>
<keyword evidence="1" id="KW-1133">Transmembrane helix</keyword>
<dbReference type="EMBL" id="QSQU01000002">
    <property type="protein sequence ID" value="RGK67414.1"/>
    <property type="molecule type" value="Genomic_DNA"/>
</dbReference>
<evidence type="ECO:0000313" key="5">
    <source>
        <dbReference type="EMBL" id="KAB6086606.1"/>
    </source>
</evidence>
<dbReference type="EMBL" id="WDED01000002">
    <property type="protein sequence ID" value="KAB6150030.1"/>
    <property type="molecule type" value="Genomic_DNA"/>
</dbReference>
<evidence type="ECO:0000313" key="15">
    <source>
        <dbReference type="Proteomes" id="UP000183766"/>
    </source>
</evidence>
<feature type="transmembrane region" description="Helical" evidence="1">
    <location>
        <begin position="83"/>
        <end position="105"/>
    </location>
</feature>
<dbReference type="EMBL" id="JAIWYE010000016">
    <property type="protein sequence ID" value="MCA4703347.1"/>
    <property type="molecule type" value="Genomic_DNA"/>
</dbReference>
<dbReference type="Gene3D" id="3.55.50.30">
    <property type="match status" value="1"/>
</dbReference>
<evidence type="ECO:0000313" key="7">
    <source>
        <dbReference type="EMBL" id="KAB6427431.1"/>
    </source>
</evidence>
<sequence>MKNYIRDVIDRYINHDYPKEVDQDFRTWLTDEERADEKDHELNQLWEATESATTSGYRHSLERMRELTGIGTRRRIHSLRTHLVVWRVAAALLIAFSSVSIYLALQNRQAPDLLQAYIPTAEMRNITLPDGTQVLINSQSTLLYPQQFKGDTRCVYLVGEAGFKVKRDEEHPFIVKSSDFQVTALGTEFNVTAYPDEEEVTATLISGKVLVEYNNQQGQEILKPNEQLAYNKRTRSGNVLHPDMQDVTAWQRGEIVFRSMTLEEIFTRLERKYPYTFVYSFRSLKEDRFNLTFGQNASMEEVMDIIARVTGNLDYKIVGDKCYISGTGEGRLRHR</sequence>
<feature type="domain" description="Protein FecR C-terminal" evidence="3">
    <location>
        <begin position="255"/>
        <end position="324"/>
    </location>
</feature>
<evidence type="ECO:0000313" key="12">
    <source>
        <dbReference type="EMBL" id="SEA69967.1"/>
    </source>
</evidence>
<organism evidence="9 16">
    <name type="scientific">Bacteroides xylanisolvens</name>
    <dbReference type="NCBI Taxonomy" id="371601"/>
    <lineage>
        <taxon>Bacteria</taxon>
        <taxon>Pseudomonadati</taxon>
        <taxon>Bacteroidota</taxon>
        <taxon>Bacteroidia</taxon>
        <taxon>Bacteroidales</taxon>
        <taxon>Bacteroidaceae</taxon>
        <taxon>Bacteroides</taxon>
    </lineage>
</organism>
<evidence type="ECO:0000313" key="19">
    <source>
        <dbReference type="Proteomes" id="UP000434604"/>
    </source>
</evidence>
<evidence type="ECO:0000313" key="4">
    <source>
        <dbReference type="EMBL" id="KAB6083802.1"/>
    </source>
</evidence>
<dbReference type="InterPro" id="IPR032508">
    <property type="entry name" value="FecR_C"/>
</dbReference>
<evidence type="ECO:0000313" key="21">
    <source>
        <dbReference type="Proteomes" id="UP000471447"/>
    </source>
</evidence>
<dbReference type="Proteomes" id="UP000474077">
    <property type="component" value="Unassembled WGS sequence"/>
</dbReference>
<evidence type="ECO:0000313" key="22">
    <source>
        <dbReference type="Proteomes" id="UP000474077"/>
    </source>
</evidence>
<dbReference type="PIRSF" id="PIRSF018266">
    <property type="entry name" value="FecR"/>
    <property type="match status" value="1"/>
</dbReference>
<dbReference type="EMBL" id="FOUM01000002">
    <property type="protein sequence ID" value="SFM26222.1"/>
    <property type="molecule type" value="Genomic_DNA"/>
</dbReference>
<evidence type="ECO:0000259" key="2">
    <source>
        <dbReference type="Pfam" id="PF04773"/>
    </source>
</evidence>